<dbReference type="Gene3D" id="3.30.70.3290">
    <property type="match status" value="1"/>
</dbReference>
<comment type="caution">
    <text evidence="6">The sequence shown here is derived from an EMBL/GenBank/DDBJ whole genome shotgun (WGS) entry which is preliminary data.</text>
</comment>
<evidence type="ECO:0000256" key="1">
    <source>
        <dbReference type="ARBA" id="ARBA00022450"/>
    </source>
</evidence>
<dbReference type="Pfam" id="PF08659">
    <property type="entry name" value="KR"/>
    <property type="match status" value="1"/>
</dbReference>
<dbReference type="CDD" id="cd08956">
    <property type="entry name" value="KR_3_FAS_SDR_x"/>
    <property type="match status" value="1"/>
</dbReference>
<dbReference type="Pfam" id="PF00698">
    <property type="entry name" value="Acyl_transf_1"/>
    <property type="match status" value="1"/>
</dbReference>
<dbReference type="InterPro" id="IPR016039">
    <property type="entry name" value="Thiolase-like"/>
</dbReference>
<feature type="domain" description="Carrier" evidence="5">
    <location>
        <begin position="921"/>
        <end position="973"/>
    </location>
</feature>
<protein>
    <submittedName>
        <fullName evidence="6">SDR family NAD(P)-dependent oxidoreductase</fullName>
    </submittedName>
</protein>
<keyword evidence="2" id="KW-0597">Phosphoprotein</keyword>
<dbReference type="Gene3D" id="3.40.366.10">
    <property type="entry name" value="Malonyl-Coenzyme A Acyl Carrier Protein, domain 2"/>
    <property type="match status" value="1"/>
</dbReference>
<sequence>MHPTTKTTPWPTTGRPRRAAISAFGISGTNAHLILEQAPDTTTEDTSDVAGRPLPWLVSGATRPALREQARRLLRHLAEHPDVADIDVVHTLATTRAHLAHRAVIVAADRADVVAALRDLAEERPNPNLVTAPMDGPPTGPKLVFAFGGQGAQWAGMGRELYEQHPRFRSALDAVLSHLDPRLPELIFAEAGTAAAGLLNDTTYTQPALFAVQTALAETLAYHGIRPHHLVGHSIGELTAAHAAGILSLSDAARLVATRARLMGSAPAGEHGMLAVRRLRVDDLVGGEISLAAVNGPADHVLAGPVGALNELAERLKADGVRVSLLPVSHGFHSAQMDGVLTELHAAASEVDYRPARLPITSCLRIPHDHTSRPDTTTHCTPEYWVHQVRHPVDLAAAITRLTGQEPDRFHTFVEVSPHPTLSPSITGTLTGAADVLPTLRRDGNAATLLLHTLSRLHVNGYDPDFRTEGRVVALPTYAFQHTSHWLYGGRPGRPDAGSLHQVDWVALAPSRDAEVALVGDLEALLSGVTAADAPPAHAVLSIPAVPDEDVPAAAHRIAEEILAALQTWLAHPATTGTHLTVHTEEGNLAHAAVTGLVTCAQNEHPERLTLLTADPGAELTPDVVAALRRHPRLSLRDGTLYTPHLVETPRTVGTRTLDPHGTVLITGGTGTLGAITARHLVARHGVRHLLLTGRRGTRAPGAGELRAELTALGATVTIAACDIADEHAVRALLAAVPGEHPLTAVVHAAGVVADAPVHTLTPERLHAVLTPKVDAAWNLHRLAGDVETFVLFSSASATLGNPGQANYAAANTFLDALARHRRAMGLAGTSIAWGLWQESGAMTADLTEADLRRIRAIGLTPMPTAVGLALLDRCLATGEPHVLATPIEVAPAPTDAAPAAEPETGLAARLAPLGATERREFVLGLVRNAAAAILAHPDPDAIGAGQAFQTLGFDSLTTVQLRNHLNRVTGLS</sequence>
<dbReference type="PROSITE" id="PS50075">
    <property type="entry name" value="CARRIER"/>
    <property type="match status" value="1"/>
</dbReference>
<organism evidence="6 7">
    <name type="scientific">Micromonospora trifolii</name>
    <dbReference type="NCBI Taxonomy" id="2911208"/>
    <lineage>
        <taxon>Bacteria</taxon>
        <taxon>Bacillati</taxon>
        <taxon>Actinomycetota</taxon>
        <taxon>Actinomycetes</taxon>
        <taxon>Micromonosporales</taxon>
        <taxon>Micromonosporaceae</taxon>
        <taxon>Micromonospora</taxon>
    </lineage>
</organism>
<dbReference type="InterPro" id="IPR032821">
    <property type="entry name" value="PKS_assoc"/>
</dbReference>
<dbReference type="EMBL" id="JAKKFD010000069">
    <property type="protein sequence ID" value="MCG5447315.1"/>
    <property type="molecule type" value="Genomic_DNA"/>
</dbReference>
<dbReference type="InterPro" id="IPR050091">
    <property type="entry name" value="PKS_NRPS_Biosynth_Enz"/>
</dbReference>
<dbReference type="InterPro" id="IPR016036">
    <property type="entry name" value="Malonyl_transacylase_ACP-bd"/>
</dbReference>
<accession>A0ABS9NBI7</accession>
<dbReference type="SUPFAM" id="SSF53901">
    <property type="entry name" value="Thiolase-like"/>
    <property type="match status" value="1"/>
</dbReference>
<evidence type="ECO:0000313" key="6">
    <source>
        <dbReference type="EMBL" id="MCG5447315.1"/>
    </source>
</evidence>
<dbReference type="InterPro" id="IPR016035">
    <property type="entry name" value="Acyl_Trfase/lysoPLipase"/>
</dbReference>
<gene>
    <name evidence="6" type="ORF">NIE79_006060</name>
</gene>
<dbReference type="InterPro" id="IPR013968">
    <property type="entry name" value="PKS_KR"/>
</dbReference>
<keyword evidence="1" id="KW-0596">Phosphopantetheine</keyword>
<dbReference type="InterPro" id="IPR036291">
    <property type="entry name" value="NAD(P)-bd_dom_sf"/>
</dbReference>
<dbReference type="PANTHER" id="PTHR43775:SF51">
    <property type="entry name" value="INACTIVE PHENOLPHTHIOCEROL SYNTHESIS POLYKETIDE SYNTHASE TYPE I PKS1-RELATED"/>
    <property type="match status" value="1"/>
</dbReference>
<dbReference type="RefSeq" id="WP_238682138.1">
    <property type="nucleotide sequence ID" value="NZ_JAKKFD010000069.1"/>
</dbReference>
<evidence type="ECO:0000259" key="5">
    <source>
        <dbReference type="PROSITE" id="PS50075"/>
    </source>
</evidence>
<dbReference type="Gene3D" id="1.10.1200.10">
    <property type="entry name" value="ACP-like"/>
    <property type="match status" value="1"/>
</dbReference>
<dbReference type="SMART" id="SM00822">
    <property type="entry name" value="PKS_KR"/>
    <property type="match status" value="1"/>
</dbReference>
<dbReference type="Gene3D" id="3.40.50.720">
    <property type="entry name" value="NAD(P)-binding Rossmann-like Domain"/>
    <property type="match status" value="1"/>
</dbReference>
<dbReference type="Proteomes" id="UP001201629">
    <property type="component" value="Unassembled WGS sequence"/>
</dbReference>
<reference evidence="6 7" key="1">
    <citation type="submission" date="2022-01" db="EMBL/GenBank/DDBJ databases">
        <authorList>
            <person name="Riesco R."/>
            <person name="Trujillo M.E."/>
        </authorList>
    </citation>
    <scope>NUCLEOTIDE SEQUENCE [LARGE SCALE GENOMIC DNA]</scope>
    <source>
        <strain evidence="6 7">NIE79</strain>
    </source>
</reference>
<dbReference type="SMART" id="SM00823">
    <property type="entry name" value="PKS_PP"/>
    <property type="match status" value="1"/>
</dbReference>
<dbReference type="SUPFAM" id="SSF47336">
    <property type="entry name" value="ACP-like"/>
    <property type="match status" value="1"/>
</dbReference>
<dbReference type="SUPFAM" id="SSF52151">
    <property type="entry name" value="FabD/lysophospholipase-like"/>
    <property type="match status" value="1"/>
</dbReference>
<keyword evidence="3" id="KW-0808">Transferase</keyword>
<dbReference type="InterPro" id="IPR036736">
    <property type="entry name" value="ACP-like_sf"/>
</dbReference>
<dbReference type="InterPro" id="IPR014043">
    <property type="entry name" value="Acyl_transferase_dom"/>
</dbReference>
<dbReference type="InterPro" id="IPR001227">
    <property type="entry name" value="Ac_transferase_dom_sf"/>
</dbReference>
<dbReference type="Pfam" id="PF16197">
    <property type="entry name" value="KAsynt_C_assoc"/>
    <property type="match status" value="1"/>
</dbReference>
<evidence type="ECO:0000256" key="4">
    <source>
        <dbReference type="ARBA" id="ARBA00023315"/>
    </source>
</evidence>
<dbReference type="InterPro" id="IPR009081">
    <property type="entry name" value="PP-bd_ACP"/>
</dbReference>
<dbReference type="PANTHER" id="PTHR43775">
    <property type="entry name" value="FATTY ACID SYNTHASE"/>
    <property type="match status" value="1"/>
</dbReference>
<dbReference type="Gene3D" id="3.40.47.10">
    <property type="match status" value="1"/>
</dbReference>
<proteinExistence type="predicted"/>
<dbReference type="PROSITE" id="PS00012">
    <property type="entry name" value="PHOSPHOPANTETHEINE"/>
    <property type="match status" value="1"/>
</dbReference>
<dbReference type="SMART" id="SM00827">
    <property type="entry name" value="PKS_AT"/>
    <property type="match status" value="1"/>
</dbReference>
<keyword evidence="4" id="KW-0012">Acyltransferase</keyword>
<dbReference type="SUPFAM" id="SSF55048">
    <property type="entry name" value="Probable ACP-binding domain of malonyl-CoA ACP transacylase"/>
    <property type="match status" value="1"/>
</dbReference>
<evidence type="ECO:0000256" key="2">
    <source>
        <dbReference type="ARBA" id="ARBA00022553"/>
    </source>
</evidence>
<evidence type="ECO:0000256" key="3">
    <source>
        <dbReference type="ARBA" id="ARBA00022679"/>
    </source>
</evidence>
<dbReference type="InterPro" id="IPR006162">
    <property type="entry name" value="Ppantetheine_attach_site"/>
</dbReference>
<dbReference type="SUPFAM" id="SSF51735">
    <property type="entry name" value="NAD(P)-binding Rossmann-fold domains"/>
    <property type="match status" value="2"/>
</dbReference>
<name>A0ABS9NBI7_9ACTN</name>
<evidence type="ECO:0000313" key="7">
    <source>
        <dbReference type="Proteomes" id="UP001201629"/>
    </source>
</evidence>
<keyword evidence="7" id="KW-1185">Reference proteome</keyword>
<dbReference type="InterPro" id="IPR020806">
    <property type="entry name" value="PKS_PP-bd"/>
</dbReference>
<feature type="non-terminal residue" evidence="6">
    <location>
        <position position="973"/>
    </location>
</feature>
<dbReference type="InterPro" id="IPR057326">
    <property type="entry name" value="KR_dom"/>
</dbReference>